<dbReference type="GO" id="GO:0043190">
    <property type="term" value="C:ATP-binding cassette (ABC) transporter complex"/>
    <property type="evidence" value="ECO:0007669"/>
    <property type="project" value="InterPro"/>
</dbReference>
<sequence length="536" mass="60811">MMKKKGSIKVFLGCVLIVSLLMYLCSFSALCEESVEQVVVLGLTTGDLGTVDPHGGILVQDRFIFPNVFGTLVRHPIGESNSLDFQPDLATSWEISDDKSTWTFHLRKGVKWHSGYGEFTSEDVVYSFNRVRNSNISAFRGQYENFKEIKALDKYTVQITTAKPEPFFLTKVANYFGGFIVCKKSTEEAGAFDRGLAPSQKEVVGTGPFKFVEYNAKNQIIFVRNDEYWGEKPIIEKLVGKYFASDGAREMALLNGEIAATVGQHDYKWLEHVMSEGIILECVGPIDLKALYFNLKMKPFNDKRIREAFAYAIGQEPILQMQGKEISGYCNSPIPTDVYGNIDAGWEKYIHPDPEKAKKLLTEAGYPDGFTFKLFMSTGWWYLDKMIVYQDLLKKVGINLDMTLVDHTAYKSKIAQGLNPIVIWGSRYPLATSWLIDMYHSESIIGSPKASNNYMYYSNPEVDKLIEIAETTFNEEARLEALAKVQKIIVEDLPAIPCIETFTPYVRNPWFVPGYTIKNNFLWSYEIGPKTKVLEH</sequence>
<dbReference type="InterPro" id="IPR039424">
    <property type="entry name" value="SBP_5"/>
</dbReference>
<evidence type="ECO:0000313" key="4">
    <source>
        <dbReference type="EMBL" id="GAG71931.1"/>
    </source>
</evidence>
<evidence type="ECO:0000256" key="1">
    <source>
        <dbReference type="ARBA" id="ARBA00005695"/>
    </source>
</evidence>
<comment type="similarity">
    <text evidence="1">Belongs to the bacterial solute-binding protein 5 family.</text>
</comment>
<dbReference type="InterPro" id="IPR000914">
    <property type="entry name" value="SBP_5_dom"/>
</dbReference>
<keyword evidence="2" id="KW-0732">Signal</keyword>
<dbReference type="PROSITE" id="PS01040">
    <property type="entry name" value="SBP_BACTERIAL_5"/>
    <property type="match status" value="1"/>
</dbReference>
<dbReference type="InterPro" id="IPR030678">
    <property type="entry name" value="Peptide/Ni-bd"/>
</dbReference>
<dbReference type="AlphaFoldDB" id="X1BIQ3"/>
<dbReference type="Gene3D" id="3.10.105.10">
    <property type="entry name" value="Dipeptide-binding Protein, Domain 3"/>
    <property type="match status" value="1"/>
</dbReference>
<dbReference type="SUPFAM" id="SSF53850">
    <property type="entry name" value="Periplasmic binding protein-like II"/>
    <property type="match status" value="1"/>
</dbReference>
<evidence type="ECO:0000259" key="3">
    <source>
        <dbReference type="Pfam" id="PF00496"/>
    </source>
</evidence>
<protein>
    <recommendedName>
        <fullName evidence="3">Solute-binding protein family 5 domain-containing protein</fullName>
    </recommendedName>
</protein>
<dbReference type="PIRSF" id="PIRSF002741">
    <property type="entry name" value="MppA"/>
    <property type="match status" value="1"/>
</dbReference>
<reference evidence="4" key="1">
    <citation type="journal article" date="2014" name="Front. Microbiol.">
        <title>High frequency of phylogenetically diverse reductive dehalogenase-homologous genes in deep subseafloor sedimentary metagenomes.</title>
        <authorList>
            <person name="Kawai M."/>
            <person name="Futagami T."/>
            <person name="Toyoda A."/>
            <person name="Takaki Y."/>
            <person name="Nishi S."/>
            <person name="Hori S."/>
            <person name="Arai W."/>
            <person name="Tsubouchi T."/>
            <person name="Morono Y."/>
            <person name="Uchiyama I."/>
            <person name="Ito T."/>
            <person name="Fujiyama A."/>
            <person name="Inagaki F."/>
            <person name="Takami H."/>
        </authorList>
    </citation>
    <scope>NUCLEOTIDE SEQUENCE</scope>
    <source>
        <strain evidence="4">Expedition CK06-06</strain>
    </source>
</reference>
<dbReference type="Pfam" id="PF00496">
    <property type="entry name" value="SBP_bac_5"/>
    <property type="match status" value="1"/>
</dbReference>
<evidence type="ECO:0000256" key="2">
    <source>
        <dbReference type="ARBA" id="ARBA00022729"/>
    </source>
</evidence>
<feature type="domain" description="Solute-binding protein family 5" evidence="3">
    <location>
        <begin position="85"/>
        <end position="426"/>
    </location>
</feature>
<accession>X1BIQ3</accession>
<dbReference type="GO" id="GO:1904680">
    <property type="term" value="F:peptide transmembrane transporter activity"/>
    <property type="evidence" value="ECO:0007669"/>
    <property type="project" value="TreeGrafter"/>
</dbReference>
<dbReference type="EMBL" id="BART01000406">
    <property type="protein sequence ID" value="GAG71931.1"/>
    <property type="molecule type" value="Genomic_DNA"/>
</dbReference>
<organism evidence="4">
    <name type="scientific">marine sediment metagenome</name>
    <dbReference type="NCBI Taxonomy" id="412755"/>
    <lineage>
        <taxon>unclassified sequences</taxon>
        <taxon>metagenomes</taxon>
        <taxon>ecological metagenomes</taxon>
    </lineage>
</organism>
<dbReference type="InterPro" id="IPR023765">
    <property type="entry name" value="SBP_5_CS"/>
</dbReference>
<dbReference type="PANTHER" id="PTHR30290">
    <property type="entry name" value="PERIPLASMIC BINDING COMPONENT OF ABC TRANSPORTER"/>
    <property type="match status" value="1"/>
</dbReference>
<dbReference type="GO" id="GO:0015833">
    <property type="term" value="P:peptide transport"/>
    <property type="evidence" value="ECO:0007669"/>
    <property type="project" value="TreeGrafter"/>
</dbReference>
<comment type="caution">
    <text evidence="4">The sequence shown here is derived from an EMBL/GenBank/DDBJ whole genome shotgun (WGS) entry which is preliminary data.</text>
</comment>
<dbReference type="GO" id="GO:0042597">
    <property type="term" value="C:periplasmic space"/>
    <property type="evidence" value="ECO:0007669"/>
    <property type="project" value="UniProtKB-ARBA"/>
</dbReference>
<name>X1BIQ3_9ZZZZ</name>
<gene>
    <name evidence="4" type="ORF">S01H4_01995</name>
</gene>
<dbReference type="Gene3D" id="3.40.190.10">
    <property type="entry name" value="Periplasmic binding protein-like II"/>
    <property type="match status" value="1"/>
</dbReference>
<proteinExistence type="inferred from homology"/>